<dbReference type="PANTHER" id="PTHR43434">
    <property type="entry name" value="PHOSPHOGLYCOLATE PHOSPHATASE"/>
    <property type="match status" value="1"/>
</dbReference>
<dbReference type="EMBL" id="VIGB01000003">
    <property type="protein sequence ID" value="TQF01745.1"/>
    <property type="molecule type" value="Genomic_DNA"/>
</dbReference>
<dbReference type="Proteomes" id="UP000319103">
    <property type="component" value="Unassembled WGS sequence"/>
</dbReference>
<reference evidence="1 2" key="1">
    <citation type="submission" date="2019-06" db="EMBL/GenBank/DDBJ databases">
        <title>Description of Kitasatospora acidophila sp. nov. isolated from pine grove soil, and reclassification of Streptomyces novaecaesareae to Kitasatospora novaeceasareae comb. nov.</title>
        <authorList>
            <person name="Kim M.J."/>
        </authorList>
    </citation>
    <scope>NUCLEOTIDE SEQUENCE [LARGE SCALE GENOMIC DNA]</scope>
    <source>
        <strain evidence="1 2">MMS16-CNU292</strain>
    </source>
</reference>
<dbReference type="Pfam" id="PF12710">
    <property type="entry name" value="HAD"/>
    <property type="match status" value="1"/>
</dbReference>
<sequence>MHRAAGPVHGRASAAPTGGPGVKRLLVLWDIDGTLIDDGGLCQVIYPRAFERLTGRPARHPVAIAGRTELDIMAELFARHGVSPVVQSLVTAELAAQLRRLASEFRAAGRVLPGAVEALRAMAEQREVAQSVLTGNLKPNAILKLRLFGLAEFLDLGVGGYGDDAHDRAALVPVARRRAAAAYGHDFDADSTVLIGDTPRDVRAARIGGARVIAVASGASSAAVLTDAGADAVLADLRDTAALLRTVQALRPAARSSG</sequence>
<evidence type="ECO:0008006" key="3">
    <source>
        <dbReference type="Google" id="ProtNLM"/>
    </source>
</evidence>
<dbReference type="InterPro" id="IPR023198">
    <property type="entry name" value="PGP-like_dom2"/>
</dbReference>
<protein>
    <recommendedName>
        <fullName evidence="3">Phosphoglycolate phosphatase</fullName>
    </recommendedName>
</protein>
<name>A0A540VYD1_9ACTN</name>
<organism evidence="1 2">
    <name type="scientific">Kitasatospora acidiphila</name>
    <dbReference type="NCBI Taxonomy" id="2567942"/>
    <lineage>
        <taxon>Bacteria</taxon>
        <taxon>Bacillati</taxon>
        <taxon>Actinomycetota</taxon>
        <taxon>Actinomycetes</taxon>
        <taxon>Kitasatosporales</taxon>
        <taxon>Streptomycetaceae</taxon>
        <taxon>Kitasatospora</taxon>
    </lineage>
</organism>
<dbReference type="Gene3D" id="1.10.150.240">
    <property type="entry name" value="Putative phosphatase, domain 2"/>
    <property type="match status" value="1"/>
</dbReference>
<dbReference type="InterPro" id="IPR050155">
    <property type="entry name" value="HAD-like_hydrolase_sf"/>
</dbReference>
<gene>
    <name evidence="1" type="ORF">E6W39_05130</name>
</gene>
<dbReference type="GO" id="GO:0006281">
    <property type="term" value="P:DNA repair"/>
    <property type="evidence" value="ECO:0007669"/>
    <property type="project" value="TreeGrafter"/>
</dbReference>
<dbReference type="SFLD" id="SFLDG01129">
    <property type="entry name" value="C1.5:_HAD__Beta-PGM__Phosphata"/>
    <property type="match status" value="1"/>
</dbReference>
<dbReference type="InterPro" id="IPR023214">
    <property type="entry name" value="HAD_sf"/>
</dbReference>
<comment type="caution">
    <text evidence="1">The sequence shown here is derived from an EMBL/GenBank/DDBJ whole genome shotgun (WGS) entry which is preliminary data.</text>
</comment>
<proteinExistence type="predicted"/>
<evidence type="ECO:0000313" key="1">
    <source>
        <dbReference type="EMBL" id="TQF01745.1"/>
    </source>
</evidence>
<evidence type="ECO:0000313" key="2">
    <source>
        <dbReference type="Proteomes" id="UP000319103"/>
    </source>
</evidence>
<dbReference type="Gene3D" id="3.40.50.1000">
    <property type="entry name" value="HAD superfamily/HAD-like"/>
    <property type="match status" value="1"/>
</dbReference>
<dbReference type="SFLD" id="SFLDS00003">
    <property type="entry name" value="Haloacid_Dehalogenase"/>
    <property type="match status" value="1"/>
</dbReference>
<accession>A0A540VYD1</accession>
<dbReference type="AlphaFoldDB" id="A0A540VYD1"/>
<dbReference type="PANTHER" id="PTHR43434:SF1">
    <property type="entry name" value="PHOSPHOGLYCOLATE PHOSPHATASE"/>
    <property type="match status" value="1"/>
</dbReference>
<dbReference type="GO" id="GO:0008967">
    <property type="term" value="F:phosphoglycolate phosphatase activity"/>
    <property type="evidence" value="ECO:0007669"/>
    <property type="project" value="TreeGrafter"/>
</dbReference>
<dbReference type="SUPFAM" id="SSF56784">
    <property type="entry name" value="HAD-like"/>
    <property type="match status" value="1"/>
</dbReference>
<dbReference type="OrthoDB" id="9781769at2"/>
<keyword evidence="2" id="KW-1185">Reference proteome</keyword>
<dbReference type="InterPro" id="IPR036412">
    <property type="entry name" value="HAD-like_sf"/>
</dbReference>